<keyword evidence="1" id="KW-0812">Transmembrane</keyword>
<accession>A0A318MZD7</accession>
<comment type="caution">
    <text evidence="3">The sequence shown here is derived from an EMBL/GenBank/DDBJ whole genome shotgun (WGS) entry which is preliminary data.</text>
</comment>
<dbReference type="Gene3D" id="3.90.550.60">
    <property type="match status" value="1"/>
</dbReference>
<dbReference type="Pfam" id="PF17994">
    <property type="entry name" value="Glft2_N"/>
    <property type="match status" value="1"/>
</dbReference>
<dbReference type="SUPFAM" id="SSF53448">
    <property type="entry name" value="Nucleotide-diphospho-sugar transferases"/>
    <property type="match status" value="1"/>
</dbReference>
<proteinExistence type="predicted"/>
<evidence type="ECO:0000313" key="4">
    <source>
        <dbReference type="Proteomes" id="UP000247565"/>
    </source>
</evidence>
<dbReference type="RefSeq" id="WP_110438528.1">
    <property type="nucleotide sequence ID" value="NZ_CP046393.1"/>
</dbReference>
<keyword evidence="1" id="KW-0472">Membrane</keyword>
<name>A0A318MZD7_9PROT</name>
<dbReference type="EMBL" id="QGLT01000001">
    <property type="protein sequence ID" value="PXZ02010.1"/>
    <property type="molecule type" value="Genomic_DNA"/>
</dbReference>
<feature type="domain" description="Galactofuranosyltransferase GlfT2 N-terminal" evidence="2">
    <location>
        <begin position="37"/>
        <end position="130"/>
    </location>
</feature>
<reference evidence="3 4" key="1">
    <citation type="submission" date="2018-05" db="EMBL/GenBank/DDBJ databases">
        <title>Reference genomes for bee gut microbiota database.</title>
        <authorList>
            <person name="Ellegaard K.M."/>
        </authorList>
    </citation>
    <scope>NUCLEOTIDE SEQUENCE [LARGE SCALE GENOMIC DNA]</scope>
    <source>
        <strain evidence="3 4">ESL0284</strain>
    </source>
</reference>
<organism evidence="3 4">
    <name type="scientific">Commensalibacter melissae</name>
    <dbReference type="NCBI Taxonomy" id="2070537"/>
    <lineage>
        <taxon>Bacteria</taxon>
        <taxon>Pseudomonadati</taxon>
        <taxon>Pseudomonadota</taxon>
        <taxon>Alphaproteobacteria</taxon>
        <taxon>Acetobacterales</taxon>
        <taxon>Acetobacteraceae</taxon>
    </lineage>
</organism>
<evidence type="ECO:0000259" key="2">
    <source>
        <dbReference type="Pfam" id="PF17994"/>
    </source>
</evidence>
<dbReference type="InterPro" id="IPR040492">
    <property type="entry name" value="GlfT2_N"/>
</dbReference>
<dbReference type="OrthoDB" id="5148555at2"/>
<dbReference type="Proteomes" id="UP000247565">
    <property type="component" value="Unassembled WGS sequence"/>
</dbReference>
<sequence length="578" mass="68491">MEKHILHNFSWGVETPYVAENEIFFRCPKDVVIQDGNIYIDAFSHVSFNTYYNIFPSKQYVKYTNIKDLNVGVVVKGKAKIEVYGIKQELAHSYEVNLLSHYFTNEVNLTIENWSKYDAVYCRLASCEDVVVLKKIFFYTKDEPTQDVKLGCCFCTYNRENYITKNVKKIHEGIVNSQINSLIFISNNGKKINIKNNDIIHLENSDNYGGAGGFTRAALMASEMGCTHIIFMDDDIELNFESVFRTYAFYSFIASKYKNIFLSGSMFSLDEKWLQYERNTIIDNYGMHHQGHCQDLRLYGEILQNATCGLVNGVAGWWFCAFSTQHLKDYGMPLPIFIRGDDIEFSRRCNAKILSLPGICVWHEPFYKKYSEIMEDYYLLRNVLIFSFSTPQNLIEFGMRFFRNKFIRNITTWNYVALKMNMMAVEDFISGRYEANPYENHQRIVNVYNSVKKKSSVEGFVYYENQYTHIRLRKKILLFLLNFILSPSEQGVSQKGFNRRPSDFIRKREVIVYDFHKQCGEKHFFERKHLIFYIMFFIKNYLYIFLQQSKFREQMLQFRKKTTTKEYWNTLLKRKVKI</sequence>
<feature type="transmembrane region" description="Helical" evidence="1">
    <location>
        <begin position="530"/>
        <end position="546"/>
    </location>
</feature>
<keyword evidence="4" id="KW-1185">Reference proteome</keyword>
<gene>
    <name evidence="3" type="ORF">DK869_03180</name>
</gene>
<keyword evidence="1" id="KW-1133">Transmembrane helix</keyword>
<evidence type="ECO:0000256" key="1">
    <source>
        <dbReference type="SAM" id="Phobius"/>
    </source>
</evidence>
<protein>
    <recommendedName>
        <fullName evidence="2">Galactofuranosyltransferase GlfT2 N-terminal domain-containing protein</fullName>
    </recommendedName>
</protein>
<dbReference type="InterPro" id="IPR029044">
    <property type="entry name" value="Nucleotide-diphossugar_trans"/>
</dbReference>
<evidence type="ECO:0000313" key="3">
    <source>
        <dbReference type="EMBL" id="PXZ02010.1"/>
    </source>
</evidence>
<dbReference type="AlphaFoldDB" id="A0A318MZD7"/>